<name>A0A9Q0YM65_HOLLE</name>
<evidence type="ECO:0000313" key="3">
    <source>
        <dbReference type="EMBL" id="KAJ8021406.1"/>
    </source>
</evidence>
<dbReference type="EMBL" id="JAIZAY010000021">
    <property type="protein sequence ID" value="KAJ8021406.1"/>
    <property type="molecule type" value="Genomic_DNA"/>
</dbReference>
<comment type="caution">
    <text evidence="3">The sequence shown here is derived from an EMBL/GenBank/DDBJ whole genome shotgun (WGS) entry which is preliminary data.</text>
</comment>
<evidence type="ECO:0008006" key="5">
    <source>
        <dbReference type="Google" id="ProtNLM"/>
    </source>
</evidence>
<keyword evidence="2" id="KW-0472">Membrane</keyword>
<feature type="compositionally biased region" description="Acidic residues" evidence="1">
    <location>
        <begin position="513"/>
        <end position="536"/>
    </location>
</feature>
<proteinExistence type="predicted"/>
<evidence type="ECO:0000256" key="1">
    <source>
        <dbReference type="SAM" id="MobiDB-lite"/>
    </source>
</evidence>
<accession>A0A9Q0YM65</accession>
<organism evidence="3 4">
    <name type="scientific">Holothuria leucospilota</name>
    <name type="common">Black long sea cucumber</name>
    <name type="synonym">Mertensiothuria leucospilota</name>
    <dbReference type="NCBI Taxonomy" id="206669"/>
    <lineage>
        <taxon>Eukaryota</taxon>
        <taxon>Metazoa</taxon>
        <taxon>Echinodermata</taxon>
        <taxon>Eleutherozoa</taxon>
        <taxon>Echinozoa</taxon>
        <taxon>Holothuroidea</taxon>
        <taxon>Aspidochirotacea</taxon>
        <taxon>Aspidochirotida</taxon>
        <taxon>Holothuriidae</taxon>
        <taxon>Holothuria</taxon>
    </lineage>
</organism>
<reference evidence="3" key="1">
    <citation type="submission" date="2021-10" db="EMBL/GenBank/DDBJ databases">
        <title>Tropical sea cucumber genome reveals ecological adaptation and Cuvierian tubules defense mechanism.</title>
        <authorList>
            <person name="Chen T."/>
        </authorList>
    </citation>
    <scope>NUCLEOTIDE SEQUENCE</scope>
    <source>
        <strain evidence="3">Nanhai2018</strain>
        <tissue evidence="3">Muscle</tissue>
    </source>
</reference>
<feature type="region of interest" description="Disordered" evidence="1">
    <location>
        <begin position="456"/>
        <end position="606"/>
    </location>
</feature>
<protein>
    <recommendedName>
        <fullName evidence="5">Ig-like domain-containing protein</fullName>
    </recommendedName>
</protein>
<keyword evidence="2" id="KW-1133">Transmembrane helix</keyword>
<gene>
    <name evidence="3" type="ORF">HOLleu_38590</name>
</gene>
<feature type="compositionally biased region" description="Polar residues" evidence="1">
    <location>
        <begin position="538"/>
        <end position="551"/>
    </location>
</feature>
<evidence type="ECO:0000313" key="4">
    <source>
        <dbReference type="Proteomes" id="UP001152320"/>
    </source>
</evidence>
<sequence>MFGDISNYLTSENISAEALPFPLNESVAFQFMWTNLTKEDDGNYTCYVNQNSSASLPLKVSEIQKSVLCESSIVGHQQYLVGEELELTCHSPFHEDPDLIPVWYLMNGSVLQGSGKGIVNTSFPNSTAVIFLTEEDNFTNFNCNLTKKNTVLRNPSHSCSVGPILVSRYDLYIQSAEGSSVLSTGSITINCGITPPNDEVSFCWTVDSFQMNKTSSYGSESNLTLYNFLLGTEYVLKVNVTCVGKLRGVDFTAEYFVEVYNVDVNVYEPLTNSLERLIIIASSTLLILIAIVVTIFGCNYTIVPFLRGPHETNQTEPMAKDGLERKRRRVLNTYAGETDMKQHARPLDETLDCKTVRASVTSYLTDDSSFSNNRCDYEYASDESYEEPSCDYVDASSGFNPTLSGGQAPQFDAYGRPSFVQSHPFVTSVNEGQMDKNTIPKSISTWENEMLYDETSIGPQSHHSGDSFAEYEFPDDGKQMGDETILNGMPTHDEEQIYDDTSRCPSSHRSEESPPEYEFPESEDSSPEYDFPDEGMTDSKQTVKTTNQEVVSISADEMSYEEPPNSPFSGYSDEPPPEYGQYDEKRVSATEDDDLLDYENFDMANY</sequence>
<feature type="transmembrane region" description="Helical" evidence="2">
    <location>
        <begin position="277"/>
        <end position="297"/>
    </location>
</feature>
<keyword evidence="4" id="KW-1185">Reference proteome</keyword>
<evidence type="ECO:0000256" key="2">
    <source>
        <dbReference type="SAM" id="Phobius"/>
    </source>
</evidence>
<dbReference type="Proteomes" id="UP001152320">
    <property type="component" value="Chromosome 21"/>
</dbReference>
<keyword evidence="2" id="KW-0812">Transmembrane</keyword>
<feature type="compositionally biased region" description="Acidic residues" evidence="1">
    <location>
        <begin position="590"/>
        <end position="600"/>
    </location>
</feature>
<dbReference type="AlphaFoldDB" id="A0A9Q0YM65"/>